<accession>V6IWU6</accession>
<dbReference type="EMBL" id="AWTC01000009">
    <property type="protein sequence ID" value="EST11752.1"/>
    <property type="molecule type" value="Genomic_DNA"/>
</dbReference>
<organism evidence="1 2">
    <name type="scientific">Sporolactobacillus laevolacticus DSM 442</name>
    <dbReference type="NCBI Taxonomy" id="1395513"/>
    <lineage>
        <taxon>Bacteria</taxon>
        <taxon>Bacillati</taxon>
        <taxon>Bacillota</taxon>
        <taxon>Bacilli</taxon>
        <taxon>Bacillales</taxon>
        <taxon>Sporolactobacillaceae</taxon>
        <taxon>Sporolactobacillus</taxon>
    </lineage>
</organism>
<dbReference type="Gene3D" id="3.30.559.30">
    <property type="entry name" value="Nonribosomal peptide synthetase, condensation domain"/>
    <property type="match status" value="1"/>
</dbReference>
<gene>
    <name evidence="1" type="ORF">P343_10875</name>
</gene>
<evidence type="ECO:0000313" key="1">
    <source>
        <dbReference type="EMBL" id="EST11752.1"/>
    </source>
</evidence>
<dbReference type="STRING" id="1395513.P343_10875"/>
<dbReference type="OrthoDB" id="7321121at2"/>
<dbReference type="PANTHER" id="PTHR28037">
    <property type="entry name" value="ALCOHOL O-ACETYLTRANSFERASE 1-RELATED"/>
    <property type="match status" value="1"/>
</dbReference>
<reference evidence="1 2" key="1">
    <citation type="journal article" date="2013" name="Genome Announc.">
        <title>Genome Sequence of Sporolactobacillus laevolacticus DSM442, an Efficient Polymer-Grade D-Lactate Producer from Agricultural Waste Cottonseed as a Nitrogen Source.</title>
        <authorList>
            <person name="Wang H."/>
            <person name="Wang L."/>
            <person name="Ju J."/>
            <person name="Yu B."/>
            <person name="Ma Y."/>
        </authorList>
    </citation>
    <scope>NUCLEOTIDE SEQUENCE [LARGE SCALE GENOMIC DNA]</scope>
    <source>
        <strain evidence="1 2">DSM 442</strain>
    </source>
</reference>
<proteinExistence type="predicted"/>
<protein>
    <submittedName>
        <fullName evidence="1">Module of peptide synthetase</fullName>
    </submittedName>
</protein>
<dbReference type="PANTHER" id="PTHR28037:SF1">
    <property type="entry name" value="ALCOHOL O-ACETYLTRANSFERASE 1-RELATED"/>
    <property type="match status" value="1"/>
</dbReference>
<dbReference type="Proteomes" id="UP000018296">
    <property type="component" value="Unassembled WGS sequence"/>
</dbReference>
<evidence type="ECO:0000313" key="2">
    <source>
        <dbReference type="Proteomes" id="UP000018296"/>
    </source>
</evidence>
<dbReference type="PATRIC" id="fig|1395513.3.peg.2196"/>
<dbReference type="Gene3D" id="3.30.559.10">
    <property type="entry name" value="Chloramphenicol acetyltransferase-like domain"/>
    <property type="match status" value="1"/>
</dbReference>
<dbReference type="eggNOG" id="COG4908">
    <property type="taxonomic scope" value="Bacteria"/>
</dbReference>
<name>V6IWU6_9BACL</name>
<dbReference type="RefSeq" id="WP_023510424.1">
    <property type="nucleotide sequence ID" value="NZ_AWTC01000009.1"/>
</dbReference>
<keyword evidence="2" id="KW-1185">Reference proteome</keyword>
<dbReference type="InterPro" id="IPR052058">
    <property type="entry name" value="Alcohol_O-acetyltransferase"/>
</dbReference>
<dbReference type="InterPro" id="IPR023213">
    <property type="entry name" value="CAT-like_dom_sf"/>
</dbReference>
<dbReference type="SUPFAM" id="SSF52777">
    <property type="entry name" value="CoA-dependent acyltransferases"/>
    <property type="match status" value="2"/>
</dbReference>
<comment type="caution">
    <text evidence="1">The sequence shown here is derived from an EMBL/GenBank/DDBJ whole genome shotgun (WGS) entry which is preliminary data.</text>
</comment>
<sequence length="425" mass="48121">MAIQHKVYPAESADIKHFVSGEKKKNDHYLHAVIRFNSQINEQLLTQAVEATLSALPLLSCRYVEIDEKAYWEEAGWTGKDMVHVTIPDDAEVSIQKNLTVKLDEKTGPQLSITIIRENHQDTLAIVLNHMICDGGGFKDYLYLLSDCYSKLAEHLPIPVPLIADPSARSIHQVFDVMNEQQLKQIKSAQLTKYEQSEKDWLPLTGDERNPFVLTQQIDALQFDRIKDYAKEKGATINDALFAAYICALTDTLSANPIVLDCPVNLRAYLPSGAQPGFCNLTSNITCVVPNHVGATFDEALTSVKKVMDEEKGSLEPLRVYWDLEEAYQTHPLAKAKQIFPTIYSIPVNGMTNIGIVDERNLKFADLYIRDVFISGSIKYAPYFQIAVTTFRKKMTFSTNFHGTDEDKQWLDVFVKNMIHYLPRP</sequence>
<dbReference type="AlphaFoldDB" id="V6IWU6"/>